<dbReference type="GO" id="GO:0004484">
    <property type="term" value="F:mRNA guanylyltransferase activity"/>
    <property type="evidence" value="ECO:0007669"/>
    <property type="project" value="InterPro"/>
</dbReference>
<evidence type="ECO:0000259" key="2">
    <source>
        <dbReference type="Pfam" id="PF01331"/>
    </source>
</evidence>
<comment type="caution">
    <text evidence="3">The sequence shown here is derived from an EMBL/GenBank/DDBJ whole genome shotgun (WGS) entry which is preliminary data.</text>
</comment>
<dbReference type="PANTHER" id="PTHR10367:SF17">
    <property type="entry name" value="MRNA-CAPPING ENZYME"/>
    <property type="match status" value="1"/>
</dbReference>
<feature type="compositionally biased region" description="Basic and acidic residues" evidence="1">
    <location>
        <begin position="556"/>
        <end position="568"/>
    </location>
</feature>
<protein>
    <submittedName>
        <fullName evidence="3">5453_t:CDS:1</fullName>
    </submittedName>
</protein>
<dbReference type="SUPFAM" id="SSF56091">
    <property type="entry name" value="DNA ligase/mRNA capping enzyme, catalytic domain"/>
    <property type="match status" value="1"/>
</dbReference>
<dbReference type="InterPro" id="IPR001339">
    <property type="entry name" value="mRNA_cap_enzyme_adenylation"/>
</dbReference>
<organism evidence="3 4">
    <name type="scientific">Diversispora eburnea</name>
    <dbReference type="NCBI Taxonomy" id="1213867"/>
    <lineage>
        <taxon>Eukaryota</taxon>
        <taxon>Fungi</taxon>
        <taxon>Fungi incertae sedis</taxon>
        <taxon>Mucoromycota</taxon>
        <taxon>Glomeromycotina</taxon>
        <taxon>Glomeromycetes</taxon>
        <taxon>Diversisporales</taxon>
        <taxon>Diversisporaceae</taxon>
        <taxon>Diversispora</taxon>
    </lineage>
</organism>
<feature type="compositionally biased region" description="Polar residues" evidence="1">
    <location>
        <begin position="342"/>
        <end position="365"/>
    </location>
</feature>
<gene>
    <name evidence="3" type="ORF">DEBURN_LOCUS3804</name>
</gene>
<feature type="compositionally biased region" description="Low complexity" evidence="1">
    <location>
        <begin position="372"/>
        <end position="392"/>
    </location>
</feature>
<feature type="region of interest" description="Disordered" evidence="1">
    <location>
        <begin position="750"/>
        <end position="815"/>
    </location>
</feature>
<dbReference type="CDD" id="cd07895">
    <property type="entry name" value="Adenylation_mRNA_capping"/>
    <property type="match status" value="1"/>
</dbReference>
<dbReference type="InterPro" id="IPR051029">
    <property type="entry name" value="mRNA_Capping_Enz/RNA_Phosphat"/>
</dbReference>
<dbReference type="GO" id="GO:0006370">
    <property type="term" value="P:7-methylguanosine mRNA capping"/>
    <property type="evidence" value="ECO:0007669"/>
    <property type="project" value="InterPro"/>
</dbReference>
<dbReference type="OrthoDB" id="200924at2759"/>
<name>A0A9N8WBS4_9GLOM</name>
<evidence type="ECO:0000313" key="3">
    <source>
        <dbReference type="EMBL" id="CAG8483766.1"/>
    </source>
</evidence>
<keyword evidence="4" id="KW-1185">Reference proteome</keyword>
<dbReference type="PANTHER" id="PTHR10367">
    <property type="entry name" value="MRNA-CAPPING ENZYME"/>
    <property type="match status" value="1"/>
</dbReference>
<feature type="domain" description="mRNA capping enzyme adenylation" evidence="2">
    <location>
        <begin position="52"/>
        <end position="223"/>
    </location>
</feature>
<proteinExistence type="predicted"/>
<feature type="compositionally biased region" description="Polar residues" evidence="1">
    <location>
        <begin position="399"/>
        <end position="410"/>
    </location>
</feature>
<accession>A0A9N8WBS4</accession>
<dbReference type="GO" id="GO:0005524">
    <property type="term" value="F:ATP binding"/>
    <property type="evidence" value="ECO:0007669"/>
    <property type="project" value="InterPro"/>
</dbReference>
<dbReference type="EMBL" id="CAJVPK010000254">
    <property type="protein sequence ID" value="CAG8483766.1"/>
    <property type="molecule type" value="Genomic_DNA"/>
</dbReference>
<feature type="region of interest" description="Disordered" evidence="1">
    <location>
        <begin position="337"/>
        <end position="410"/>
    </location>
</feature>
<dbReference type="Gene3D" id="3.30.470.30">
    <property type="entry name" value="DNA ligase/mRNA capping enzyme"/>
    <property type="match status" value="1"/>
</dbReference>
<feature type="compositionally biased region" description="Low complexity" evidence="1">
    <location>
        <begin position="572"/>
        <end position="586"/>
    </location>
</feature>
<evidence type="ECO:0000256" key="1">
    <source>
        <dbReference type="SAM" id="MobiDB-lite"/>
    </source>
</evidence>
<reference evidence="3" key="1">
    <citation type="submission" date="2021-06" db="EMBL/GenBank/DDBJ databases">
        <authorList>
            <person name="Kallberg Y."/>
            <person name="Tangrot J."/>
            <person name="Rosling A."/>
        </authorList>
    </citation>
    <scope>NUCLEOTIDE SEQUENCE</scope>
    <source>
        <strain evidence="3">AZ414A</strain>
    </source>
</reference>
<feature type="region of interest" description="Disordered" evidence="1">
    <location>
        <begin position="532"/>
        <end position="606"/>
    </location>
</feature>
<feature type="compositionally biased region" description="Basic and acidic residues" evidence="1">
    <location>
        <begin position="782"/>
        <end position="792"/>
    </location>
</feature>
<evidence type="ECO:0000313" key="4">
    <source>
        <dbReference type="Proteomes" id="UP000789706"/>
    </source>
</evidence>
<sequence>MASNQQQSTTKPDIKVGFRLNDEYADTLMPRIRELLRCDSHSSHSNRFPGAQPVYLEKCHFKLLESEEYFVRDKTDGKRYIMFFTAVDGGTAFMLPLRNNHNAIHNETMMDGEIVMEIDNNKQRLRYLIFDLMVLNGSILIERPYNKRMGMLRQDVIEPLNAVLERNSDMKNKMPFSMEIKSMELSYGLMNVLQKAPSLKYGNDGLIFVPVNHPYQPENCDKLVVKTGKDKKPIYHLLISDDNKDRKDDTINHKFHDYLTLDPKSEAEWQRDSPDGIIGQFWYDKHWKTIVYDSNPYPRDGADTEQTLAEVWHRILYSVPRDTMEIQVNIIRDNWKQRQAKKSGNSRVVPSAPFLQTPTNSQTSYCPEPGPSLTSPTTLSNNSNQSTSLSDSVQPPPQNSCQPRFSPFDSSISNVEPLERQLTSDHPYFGNSNNISQEIITTTSPEGNGCDVGLRPSKNTKNIKNIGVTPFPSFQYPISLDLQSDVNNYEQKEDSSNEEKVLVTTTTENLQNNSDLSKLPENLLSLEINERNVNNNNESNDGEKSKSKQPLSDINENNKEELKDHNEYDIQPTTSPPKQTLLLLSSSPPPHPPSAPRISHQELQPLPDVNVPIRNPCIYDDYSSNNDDSDSVDSHSVNRRMSFMSTESILPRDLDENISKPNLPLISENSLDHENINDENNPLQLLVLASNQREMAGMNRNFIPPKQKEINNEANVLQQFSDIVSAQRAIEHDPLQKLSELALSQKPLQVTSKKYTRRESQQEIQPKTIQPSPPEPRFQINDNRRPPSEPRPRSRKPRRRSLESQNVIQKPQDSRYKMIENTSQQEFPIPLLQQKNRQLPIQSESDIPLQENQYTRRYQDNQPKLQVESHNTSDPSQVSLQPQMQQFPESRFTHLHQEITPHQIQQQFIESRRVRTQRSQSFSHDTRPHIIRQDPISMQDNSSSQILDLMRRTQFPEVRQEFQETGTFSERSKWDQN</sequence>
<dbReference type="Pfam" id="PF01331">
    <property type="entry name" value="mRNA_cap_enzyme"/>
    <property type="match status" value="1"/>
</dbReference>
<dbReference type="AlphaFoldDB" id="A0A9N8WBS4"/>
<dbReference type="Proteomes" id="UP000789706">
    <property type="component" value="Unassembled WGS sequence"/>
</dbReference>